<dbReference type="InterPro" id="IPR039420">
    <property type="entry name" value="WalR-like"/>
</dbReference>
<evidence type="ECO:0000256" key="5">
    <source>
        <dbReference type="PROSITE-ProRule" id="PRU00169"/>
    </source>
</evidence>
<dbReference type="Pfam" id="PF00072">
    <property type="entry name" value="Response_reg"/>
    <property type="match status" value="1"/>
</dbReference>
<accession>A0ABN3V2G0</accession>
<feature type="domain" description="Response regulatory" evidence="7">
    <location>
        <begin position="34"/>
        <end position="150"/>
    </location>
</feature>
<comment type="caution">
    <text evidence="8">The sequence shown here is derived from an EMBL/GenBank/DDBJ whole genome shotgun (WGS) entry which is preliminary data.</text>
</comment>
<dbReference type="EMBL" id="BAAAVM010000121">
    <property type="protein sequence ID" value="GAA2775906.1"/>
    <property type="molecule type" value="Genomic_DNA"/>
</dbReference>
<evidence type="ECO:0000256" key="3">
    <source>
        <dbReference type="ARBA" id="ARBA00023125"/>
    </source>
</evidence>
<keyword evidence="2" id="KW-0805">Transcription regulation</keyword>
<dbReference type="SUPFAM" id="SSF52172">
    <property type="entry name" value="CheY-like"/>
    <property type="match status" value="1"/>
</dbReference>
<dbReference type="InterPro" id="IPR000792">
    <property type="entry name" value="Tscrpt_reg_LuxR_C"/>
</dbReference>
<feature type="modified residue" description="4-aspartylphosphate" evidence="5">
    <location>
        <position position="85"/>
    </location>
</feature>
<evidence type="ECO:0000313" key="9">
    <source>
        <dbReference type="Proteomes" id="UP001500893"/>
    </source>
</evidence>
<keyword evidence="1 5" id="KW-0597">Phosphoprotein</keyword>
<evidence type="ECO:0000259" key="7">
    <source>
        <dbReference type="PROSITE" id="PS50110"/>
    </source>
</evidence>
<dbReference type="InterPro" id="IPR016032">
    <property type="entry name" value="Sig_transdc_resp-reg_C-effctor"/>
</dbReference>
<dbReference type="InterPro" id="IPR011006">
    <property type="entry name" value="CheY-like_superfamily"/>
</dbReference>
<sequence length="240" mass="26305">MIQAIEDQPVDPIERHLQTKGPIAVATPNPARITVVIADDHPLFREGISRALQLSGFIDVVAEAENGREALDIIRREEPEVAVLDLRMPDLDGIAVLHALVRDHAPTRVLLLSAFTDSSSVYRAIEEGAAGFLTKDSKRSEVVEAVRAISRGQTVVPPEVTGGLAEEIRLRRSQNTPTLSERERQVLTGMARGLSIPQIAQELFLGTSTVKTHTQRLYEKLKVSDRAAAVAEAMRRGLLE</sequence>
<dbReference type="PROSITE" id="PS50043">
    <property type="entry name" value="HTH_LUXR_2"/>
    <property type="match status" value="1"/>
</dbReference>
<keyword evidence="9" id="KW-1185">Reference proteome</keyword>
<evidence type="ECO:0000256" key="1">
    <source>
        <dbReference type="ARBA" id="ARBA00022553"/>
    </source>
</evidence>
<dbReference type="PANTHER" id="PTHR43214:SF24">
    <property type="entry name" value="TRANSCRIPTIONAL REGULATORY PROTEIN NARL-RELATED"/>
    <property type="match status" value="1"/>
</dbReference>
<keyword evidence="4" id="KW-0804">Transcription</keyword>
<organism evidence="8 9">
    <name type="scientific">Streptomyces rameus</name>
    <dbReference type="NCBI Taxonomy" id="68261"/>
    <lineage>
        <taxon>Bacteria</taxon>
        <taxon>Bacillati</taxon>
        <taxon>Actinomycetota</taxon>
        <taxon>Actinomycetes</taxon>
        <taxon>Kitasatosporales</taxon>
        <taxon>Streptomycetaceae</taxon>
        <taxon>Streptomyces</taxon>
    </lineage>
</organism>
<dbReference type="InterPro" id="IPR001789">
    <property type="entry name" value="Sig_transdc_resp-reg_receiver"/>
</dbReference>
<keyword evidence="3" id="KW-0238">DNA-binding</keyword>
<feature type="domain" description="HTH luxR-type" evidence="6">
    <location>
        <begin position="172"/>
        <end position="237"/>
    </location>
</feature>
<dbReference type="CDD" id="cd06170">
    <property type="entry name" value="LuxR_C_like"/>
    <property type="match status" value="1"/>
</dbReference>
<name>A0ABN3V2G0_9ACTN</name>
<proteinExistence type="predicted"/>
<dbReference type="Proteomes" id="UP001500893">
    <property type="component" value="Unassembled WGS sequence"/>
</dbReference>
<protein>
    <submittedName>
        <fullName evidence="8">Response regulator transcription factor</fullName>
    </submittedName>
</protein>
<evidence type="ECO:0000313" key="8">
    <source>
        <dbReference type="EMBL" id="GAA2775906.1"/>
    </source>
</evidence>
<reference evidence="8 9" key="1">
    <citation type="journal article" date="2019" name="Int. J. Syst. Evol. Microbiol.">
        <title>The Global Catalogue of Microorganisms (GCM) 10K type strain sequencing project: providing services to taxonomists for standard genome sequencing and annotation.</title>
        <authorList>
            <consortium name="The Broad Institute Genomics Platform"/>
            <consortium name="The Broad Institute Genome Sequencing Center for Infectious Disease"/>
            <person name="Wu L."/>
            <person name="Ma J."/>
        </authorList>
    </citation>
    <scope>NUCLEOTIDE SEQUENCE [LARGE SCALE GENOMIC DNA]</scope>
    <source>
        <strain evidence="8 9">JCM 11574</strain>
    </source>
</reference>
<evidence type="ECO:0000256" key="4">
    <source>
        <dbReference type="ARBA" id="ARBA00023163"/>
    </source>
</evidence>
<dbReference type="PANTHER" id="PTHR43214">
    <property type="entry name" value="TWO-COMPONENT RESPONSE REGULATOR"/>
    <property type="match status" value="1"/>
</dbReference>
<dbReference type="Pfam" id="PF00196">
    <property type="entry name" value="GerE"/>
    <property type="match status" value="1"/>
</dbReference>
<dbReference type="SMART" id="SM00421">
    <property type="entry name" value="HTH_LUXR"/>
    <property type="match status" value="1"/>
</dbReference>
<dbReference type="CDD" id="cd17535">
    <property type="entry name" value="REC_NarL-like"/>
    <property type="match status" value="1"/>
</dbReference>
<evidence type="ECO:0000256" key="2">
    <source>
        <dbReference type="ARBA" id="ARBA00023015"/>
    </source>
</evidence>
<dbReference type="SUPFAM" id="SSF46894">
    <property type="entry name" value="C-terminal effector domain of the bipartite response regulators"/>
    <property type="match status" value="1"/>
</dbReference>
<gene>
    <name evidence="8" type="ORF">GCM10010521_63140</name>
</gene>
<evidence type="ECO:0000259" key="6">
    <source>
        <dbReference type="PROSITE" id="PS50043"/>
    </source>
</evidence>
<dbReference type="Gene3D" id="3.40.50.2300">
    <property type="match status" value="1"/>
</dbReference>
<dbReference type="RefSeq" id="WP_345058433.1">
    <property type="nucleotide sequence ID" value="NZ_BAAAVM010000121.1"/>
</dbReference>
<dbReference type="SMART" id="SM00448">
    <property type="entry name" value="REC"/>
    <property type="match status" value="1"/>
</dbReference>
<dbReference type="InterPro" id="IPR058245">
    <property type="entry name" value="NreC/VraR/RcsB-like_REC"/>
</dbReference>
<dbReference type="PRINTS" id="PR00038">
    <property type="entry name" value="HTHLUXR"/>
</dbReference>
<dbReference type="PROSITE" id="PS50110">
    <property type="entry name" value="RESPONSE_REGULATORY"/>
    <property type="match status" value="1"/>
</dbReference>